<dbReference type="HAMAP" id="MF_00378">
    <property type="entry name" value="Exonuc_7_L"/>
    <property type="match status" value="1"/>
</dbReference>
<keyword evidence="1" id="KW-0963">Cytoplasm</keyword>
<dbReference type="Pfam" id="PF02601">
    <property type="entry name" value="Exonuc_VII_L"/>
    <property type="match status" value="1"/>
</dbReference>
<dbReference type="GO" id="GO:0006308">
    <property type="term" value="P:DNA catabolic process"/>
    <property type="evidence" value="ECO:0007669"/>
    <property type="project" value="InterPro"/>
</dbReference>
<evidence type="ECO:0000256" key="2">
    <source>
        <dbReference type="ARBA" id="ARBA00022722"/>
    </source>
</evidence>
<proteinExistence type="inferred from homology"/>
<feature type="region of interest" description="Disordered" evidence="5">
    <location>
        <begin position="400"/>
        <end position="420"/>
    </location>
</feature>
<dbReference type="GO" id="GO:0008855">
    <property type="term" value="F:exodeoxyribonuclease VII activity"/>
    <property type="evidence" value="ECO:0007669"/>
    <property type="project" value="InterPro"/>
</dbReference>
<dbReference type="GO" id="GO:0003676">
    <property type="term" value="F:nucleic acid binding"/>
    <property type="evidence" value="ECO:0007669"/>
    <property type="project" value="InterPro"/>
</dbReference>
<gene>
    <name evidence="8" type="ORF">METZ01_LOCUS14535</name>
</gene>
<evidence type="ECO:0000256" key="5">
    <source>
        <dbReference type="SAM" id="MobiDB-lite"/>
    </source>
</evidence>
<dbReference type="GO" id="GO:0009318">
    <property type="term" value="C:exodeoxyribonuclease VII complex"/>
    <property type="evidence" value="ECO:0007669"/>
    <property type="project" value="InterPro"/>
</dbReference>
<evidence type="ECO:0000259" key="6">
    <source>
        <dbReference type="Pfam" id="PF02601"/>
    </source>
</evidence>
<dbReference type="PANTHER" id="PTHR30008:SF0">
    <property type="entry name" value="EXODEOXYRIBONUCLEASE 7 LARGE SUBUNIT"/>
    <property type="match status" value="1"/>
</dbReference>
<sequence length="420" mass="44958">VAVYTVSQVSSHIKESLESDPLLMDLWVVGEVSGLRNSSAGHTYFSLKDRESLLRCVMFRGMQGADLLSEGDSVSAHGKITFYTRGGTTDFMVDLAMPEGVGELALELERLKQKLAAEGLFENSRKRPLPRFPKRVGVVTSPTGAVFHDIQNVLQRRYPLAELVLSPTIVQGQEAAPRIAAALELLDRDGGCDVIIVGRGGGSLEDLWPFNEEVVARAIYACKTPVVSAVGHETDETIADYVADVRAPTPSAAAELAVPDGYVLRQNLAMVAATLHRLLNGLTSQRRSDLVALARRMETGLPDTQTLRRGVDDIGQLVQRASERLVQDGKTQVEGFSLRLRALDPAATLDRGFSIVELSDSGQVVTSAMQVSVGDALAITVADGSLAAIAGTADIAPKPVKPRTKAKAKTVQPNGMAPLL</sequence>
<keyword evidence="4" id="KW-0269">Exonuclease</keyword>
<feature type="domain" description="OB-fold nucleic acid binding" evidence="7">
    <location>
        <begin position="4"/>
        <end position="94"/>
    </location>
</feature>
<accession>A0A381P435</accession>
<dbReference type="EMBL" id="UINC01000820">
    <property type="protein sequence ID" value="SUZ61681.1"/>
    <property type="molecule type" value="Genomic_DNA"/>
</dbReference>
<dbReference type="Pfam" id="PF13742">
    <property type="entry name" value="tRNA_anti_2"/>
    <property type="match status" value="1"/>
</dbReference>
<keyword evidence="2" id="KW-0540">Nuclease</keyword>
<keyword evidence="3" id="KW-0378">Hydrolase</keyword>
<dbReference type="InterPro" id="IPR003753">
    <property type="entry name" value="Exonuc_VII_L"/>
</dbReference>
<dbReference type="InterPro" id="IPR025824">
    <property type="entry name" value="OB-fold_nuc-bd_dom"/>
</dbReference>
<evidence type="ECO:0000259" key="7">
    <source>
        <dbReference type="Pfam" id="PF13742"/>
    </source>
</evidence>
<dbReference type="PANTHER" id="PTHR30008">
    <property type="entry name" value="EXODEOXYRIBONUCLEASE 7 LARGE SUBUNIT"/>
    <property type="match status" value="1"/>
</dbReference>
<protein>
    <submittedName>
        <fullName evidence="8">Uncharacterized protein</fullName>
    </submittedName>
</protein>
<dbReference type="NCBIfam" id="TIGR00237">
    <property type="entry name" value="xseA"/>
    <property type="match status" value="1"/>
</dbReference>
<evidence type="ECO:0000256" key="1">
    <source>
        <dbReference type="ARBA" id="ARBA00022490"/>
    </source>
</evidence>
<dbReference type="AlphaFoldDB" id="A0A381P435"/>
<dbReference type="InterPro" id="IPR020579">
    <property type="entry name" value="Exonuc_VII_lsu_C"/>
</dbReference>
<evidence type="ECO:0000256" key="4">
    <source>
        <dbReference type="ARBA" id="ARBA00022839"/>
    </source>
</evidence>
<feature type="non-terminal residue" evidence="8">
    <location>
        <position position="1"/>
    </location>
</feature>
<reference evidence="8" key="1">
    <citation type="submission" date="2018-05" db="EMBL/GenBank/DDBJ databases">
        <authorList>
            <person name="Lanie J.A."/>
            <person name="Ng W.-L."/>
            <person name="Kazmierczak K.M."/>
            <person name="Andrzejewski T.M."/>
            <person name="Davidsen T.M."/>
            <person name="Wayne K.J."/>
            <person name="Tettelin H."/>
            <person name="Glass J.I."/>
            <person name="Rusch D."/>
            <person name="Podicherti R."/>
            <person name="Tsui H.-C.T."/>
            <person name="Winkler M.E."/>
        </authorList>
    </citation>
    <scope>NUCLEOTIDE SEQUENCE</scope>
</reference>
<organism evidence="8">
    <name type="scientific">marine metagenome</name>
    <dbReference type="NCBI Taxonomy" id="408172"/>
    <lineage>
        <taxon>unclassified sequences</taxon>
        <taxon>metagenomes</taxon>
        <taxon>ecological metagenomes</taxon>
    </lineage>
</organism>
<evidence type="ECO:0000256" key="3">
    <source>
        <dbReference type="ARBA" id="ARBA00022801"/>
    </source>
</evidence>
<dbReference type="CDD" id="cd04489">
    <property type="entry name" value="ExoVII_LU_OBF"/>
    <property type="match status" value="1"/>
</dbReference>
<feature type="domain" description="Exonuclease VII large subunit C-terminal" evidence="6">
    <location>
        <begin position="120"/>
        <end position="311"/>
    </location>
</feature>
<name>A0A381P435_9ZZZZ</name>
<evidence type="ECO:0000313" key="8">
    <source>
        <dbReference type="EMBL" id="SUZ61681.1"/>
    </source>
</evidence>